<feature type="transmembrane region" description="Helical" evidence="6">
    <location>
        <begin position="243"/>
        <end position="263"/>
    </location>
</feature>
<protein>
    <recommendedName>
        <fullName evidence="9">Amino acid transporter</fullName>
    </recommendedName>
</protein>
<dbReference type="PIRSF" id="PIRSF006060">
    <property type="entry name" value="AA_transporter"/>
    <property type="match status" value="1"/>
</dbReference>
<feature type="transmembrane region" description="Helical" evidence="6">
    <location>
        <begin position="54"/>
        <end position="79"/>
    </location>
</feature>
<dbReference type="PANTHER" id="PTHR45649">
    <property type="entry name" value="AMINO-ACID PERMEASE BAT1"/>
    <property type="match status" value="1"/>
</dbReference>
<evidence type="ECO:0000313" key="7">
    <source>
        <dbReference type="EMBL" id="KAJ9642794.1"/>
    </source>
</evidence>
<feature type="transmembrane region" description="Helical" evidence="6">
    <location>
        <begin position="20"/>
        <end position="42"/>
    </location>
</feature>
<comment type="subcellular location">
    <subcellularLocation>
        <location evidence="1">Membrane</location>
        <topology evidence="1">Multi-pass membrane protein</topology>
    </subcellularLocation>
</comment>
<dbReference type="EMBL" id="JAPDRN010000009">
    <property type="protein sequence ID" value="KAJ9642794.1"/>
    <property type="molecule type" value="Genomic_DNA"/>
</dbReference>
<dbReference type="Gene3D" id="1.20.1740.10">
    <property type="entry name" value="Amino acid/polyamine transporter I"/>
    <property type="match status" value="1"/>
</dbReference>
<keyword evidence="5 6" id="KW-0472">Membrane</keyword>
<feature type="transmembrane region" description="Helical" evidence="6">
    <location>
        <begin position="371"/>
        <end position="395"/>
    </location>
</feature>
<dbReference type="AlphaFoldDB" id="A0AA38YBI0"/>
<keyword evidence="3 6" id="KW-0812">Transmembrane</keyword>
<dbReference type="GO" id="GO:0022857">
    <property type="term" value="F:transmembrane transporter activity"/>
    <property type="evidence" value="ECO:0007669"/>
    <property type="project" value="InterPro"/>
</dbReference>
<feature type="transmembrane region" description="Helical" evidence="6">
    <location>
        <begin position="99"/>
        <end position="123"/>
    </location>
</feature>
<evidence type="ECO:0000256" key="2">
    <source>
        <dbReference type="ARBA" id="ARBA00022448"/>
    </source>
</evidence>
<feature type="transmembrane region" description="Helical" evidence="6">
    <location>
        <begin position="407"/>
        <end position="432"/>
    </location>
</feature>
<name>A0AA38YBI0_9EURO</name>
<keyword evidence="4 6" id="KW-1133">Transmembrane helix</keyword>
<feature type="transmembrane region" description="Helical" evidence="6">
    <location>
        <begin position="344"/>
        <end position="365"/>
    </location>
</feature>
<dbReference type="Pfam" id="PF13520">
    <property type="entry name" value="AA_permease_2"/>
    <property type="match status" value="1"/>
</dbReference>
<reference evidence="7" key="1">
    <citation type="submission" date="2022-10" db="EMBL/GenBank/DDBJ databases">
        <title>Culturing micro-colonial fungi from biological soil crusts in the Mojave desert and describing Neophaeococcomyces mojavensis, and introducing the new genera and species Taxawa tesnikishii.</title>
        <authorList>
            <person name="Kurbessoian T."/>
            <person name="Stajich J.E."/>
        </authorList>
    </citation>
    <scope>NUCLEOTIDE SEQUENCE</scope>
    <source>
        <strain evidence="7">TK_35</strain>
    </source>
</reference>
<organism evidence="7 8">
    <name type="scientific">Knufia peltigerae</name>
    <dbReference type="NCBI Taxonomy" id="1002370"/>
    <lineage>
        <taxon>Eukaryota</taxon>
        <taxon>Fungi</taxon>
        <taxon>Dikarya</taxon>
        <taxon>Ascomycota</taxon>
        <taxon>Pezizomycotina</taxon>
        <taxon>Eurotiomycetes</taxon>
        <taxon>Chaetothyriomycetidae</taxon>
        <taxon>Chaetothyriales</taxon>
        <taxon>Trichomeriaceae</taxon>
        <taxon>Knufia</taxon>
    </lineage>
</organism>
<dbReference type="InterPro" id="IPR002293">
    <property type="entry name" value="AA/rel_permease1"/>
</dbReference>
<evidence type="ECO:0000256" key="6">
    <source>
        <dbReference type="SAM" id="Phobius"/>
    </source>
</evidence>
<evidence type="ECO:0000256" key="1">
    <source>
        <dbReference type="ARBA" id="ARBA00004141"/>
    </source>
</evidence>
<evidence type="ECO:0000313" key="8">
    <source>
        <dbReference type="Proteomes" id="UP001172681"/>
    </source>
</evidence>
<proteinExistence type="predicted"/>
<gene>
    <name evidence="7" type="ORF">H2204_002442</name>
</gene>
<evidence type="ECO:0000256" key="4">
    <source>
        <dbReference type="ARBA" id="ARBA00022989"/>
    </source>
</evidence>
<comment type="caution">
    <text evidence="7">The sequence shown here is derived from an EMBL/GenBank/DDBJ whole genome shotgun (WGS) entry which is preliminary data.</text>
</comment>
<accession>A0AA38YBI0</accession>
<dbReference type="Proteomes" id="UP001172681">
    <property type="component" value="Unassembled WGS sequence"/>
</dbReference>
<feature type="transmembrane region" description="Helical" evidence="6">
    <location>
        <begin position="205"/>
        <end position="222"/>
    </location>
</feature>
<dbReference type="PANTHER" id="PTHR45649:SF14">
    <property type="entry name" value="GABA PERMEASE"/>
    <property type="match status" value="1"/>
</dbReference>
<keyword evidence="8" id="KW-1185">Reference proteome</keyword>
<feature type="transmembrane region" description="Helical" evidence="6">
    <location>
        <begin position="144"/>
        <end position="163"/>
    </location>
</feature>
<feature type="transmembrane region" description="Helical" evidence="6">
    <location>
        <begin position="297"/>
        <end position="323"/>
    </location>
</feature>
<keyword evidence="2" id="KW-0813">Transport</keyword>
<dbReference type="GO" id="GO:0016020">
    <property type="term" value="C:membrane"/>
    <property type="evidence" value="ECO:0007669"/>
    <property type="project" value="UniProtKB-SubCell"/>
</dbReference>
<evidence type="ECO:0000256" key="3">
    <source>
        <dbReference type="ARBA" id="ARBA00022692"/>
    </source>
</evidence>
<evidence type="ECO:0000256" key="5">
    <source>
        <dbReference type="ARBA" id="ARBA00023136"/>
    </source>
</evidence>
<evidence type="ECO:0008006" key="9">
    <source>
        <dbReference type="Google" id="ProtNLM"/>
    </source>
</evidence>
<sequence length="443" mass="48739">MAEVPIEGTQEGNLKRDFTLWTALGIALCASGAWEGWIASIAQGLLGGGPVALFWGWIFVSVGIVCEACSLAEMASAWPSAGGQYVWASELAPPFMKKIISWYTFWIGFAGLWIGTVSCGMGVSVQIQSYIAVTREYDMIRWHAFLICLVCFFIWVVVNIIGLRAVHLLNDTSVIITLLVCTKDKHDAHFVFLEFDNLTGWSSDGVAWCIGLLPSLYAFFSLDTATHYSEEVKNANRAVPRALMIQAFLNGLMTLPFIIIVLFCIGDVEAVLGSQIGFTSPFTQIVLNSTGSPAAAIILNLISTYIAFGAGLDLWGAAARSLWSIARDGALPQVFAQVHPKYHVPVWPVVSLLLPSILLAMIYIWNSTAFYGIMSGVLVAFQLSYAIPMCLRVFYGRWRVKEMGPWTVGRAGILIDIYALIFCIFMIIFMSFPSQRPITATNM</sequence>